<proteinExistence type="predicted"/>
<dbReference type="EMBL" id="JACHCA010000002">
    <property type="protein sequence ID" value="MBB6126577.1"/>
    <property type="molecule type" value="Genomic_DNA"/>
</dbReference>
<feature type="signal peptide" evidence="1">
    <location>
        <begin position="1"/>
        <end position="22"/>
    </location>
</feature>
<dbReference type="InterPro" id="IPR036278">
    <property type="entry name" value="Sialidase_sf"/>
</dbReference>
<evidence type="ECO:0000313" key="2">
    <source>
        <dbReference type="EMBL" id="MBB6126577.1"/>
    </source>
</evidence>
<evidence type="ECO:0000256" key="1">
    <source>
        <dbReference type="SAM" id="SignalP"/>
    </source>
</evidence>
<evidence type="ECO:0000313" key="3">
    <source>
        <dbReference type="Proteomes" id="UP000548326"/>
    </source>
</evidence>
<dbReference type="Gene3D" id="2.120.10.10">
    <property type="match status" value="1"/>
</dbReference>
<dbReference type="PROSITE" id="PS51257">
    <property type="entry name" value="PROKAR_LIPOPROTEIN"/>
    <property type="match status" value="1"/>
</dbReference>
<dbReference type="PANTHER" id="PTHR38792:SF3">
    <property type="entry name" value="BNR_ASP-BOX REPEAT DOMAIN PROTEIN (AFU_ORTHOLOGUE AFUA_7G06430)-RELATED"/>
    <property type="match status" value="1"/>
</dbReference>
<keyword evidence="1" id="KW-0732">Signal</keyword>
<reference evidence="2 3" key="1">
    <citation type="submission" date="2020-08" db="EMBL/GenBank/DDBJ databases">
        <title>Genomic Encyclopedia of Type Strains, Phase IV (KMG-V): Genome sequencing to study the core and pangenomes of soil and plant-associated prokaryotes.</title>
        <authorList>
            <person name="Whitman W."/>
        </authorList>
    </citation>
    <scope>NUCLEOTIDE SEQUENCE [LARGE SCALE GENOMIC DNA]</scope>
    <source>
        <strain evidence="2 3">MP601</strain>
    </source>
</reference>
<dbReference type="AlphaFoldDB" id="A0A841J704"/>
<dbReference type="CDD" id="cd15482">
    <property type="entry name" value="Sialidase_non-viral"/>
    <property type="match status" value="1"/>
</dbReference>
<feature type="chain" id="PRO_5032975366" description="BNR repeat-like domain-containing protein" evidence="1">
    <location>
        <begin position="23"/>
        <end position="385"/>
    </location>
</feature>
<dbReference type="Proteomes" id="UP000548326">
    <property type="component" value="Unassembled WGS sequence"/>
</dbReference>
<gene>
    <name evidence="2" type="ORF">HDF22_000682</name>
</gene>
<evidence type="ECO:0008006" key="4">
    <source>
        <dbReference type="Google" id="ProtNLM"/>
    </source>
</evidence>
<dbReference type="SUPFAM" id="SSF50939">
    <property type="entry name" value="Sialidases"/>
    <property type="match status" value="1"/>
</dbReference>
<comment type="caution">
    <text evidence="2">The sequence shown here is derived from an EMBL/GenBank/DDBJ whole genome shotgun (WGS) entry which is preliminary data.</text>
</comment>
<accession>A0A841J704</accession>
<protein>
    <recommendedName>
        <fullName evidence="4">BNR repeat-like domain-containing protein</fullName>
    </recommendedName>
</protein>
<name>A0A841J704_9SPHI</name>
<sequence>MKLKGFITLIVLVLLSCTQLKAQNAPAIIWDQSTLKQVVPLSGNKSADYARMIQLHNGNLLCVYESGGGIECTQSDDLGRTWLSPVIIARPAAGVNMSVPEILELKDYSLLASYNPRPNKINGSWDTTKHFAIRTKKSYDHGKTWQDERLIYEASYKFEDGCWEPSQIQLPNGEIQLYFSNEGVYTHSNEQNISIFRSFDSGLTWTTKPEIVSFTPGHRDGMPVPIILKGTKEILFSIEDNSGGQFKPSIIRNSFNQNGQKMIGANDPEHTYALTPKLPDTVYAGAPYLRQLPGGETVLSYQSTFGRNSNWELACMQVAVGNSRGEDFVNTATPFSVPLNKHGLWNSLCVLKDGTIIALTSTDAYNSYTAIWMIKGHLINKKDTY</sequence>
<dbReference type="RefSeq" id="WP_183585674.1">
    <property type="nucleotide sequence ID" value="NZ_JACHCA010000002.1"/>
</dbReference>
<dbReference type="PANTHER" id="PTHR38792">
    <property type="entry name" value="BNR/ASP-BOX REPEAT DOMAIN PROTEIN (AFU_ORTHOLOGUE AFUA_7G06430)-RELATED"/>
    <property type="match status" value="1"/>
</dbReference>
<organism evidence="2 3">
    <name type="scientific">Mucilaginibacter lappiensis</name>
    <dbReference type="NCBI Taxonomy" id="354630"/>
    <lineage>
        <taxon>Bacteria</taxon>
        <taxon>Pseudomonadati</taxon>
        <taxon>Bacteroidota</taxon>
        <taxon>Sphingobacteriia</taxon>
        <taxon>Sphingobacteriales</taxon>
        <taxon>Sphingobacteriaceae</taxon>
        <taxon>Mucilaginibacter</taxon>
    </lineage>
</organism>